<dbReference type="InterPro" id="IPR050109">
    <property type="entry name" value="HTH-type_TetR-like_transc_reg"/>
</dbReference>
<dbReference type="Pfam" id="PF13977">
    <property type="entry name" value="TetR_C_6"/>
    <property type="match status" value="1"/>
</dbReference>
<dbReference type="PROSITE" id="PS50977">
    <property type="entry name" value="HTH_TETR_2"/>
    <property type="match status" value="1"/>
</dbReference>
<dbReference type="EMBL" id="CP123584">
    <property type="protein sequence ID" value="WZK88157.1"/>
    <property type="molecule type" value="Genomic_DNA"/>
</dbReference>
<evidence type="ECO:0000313" key="9">
    <source>
        <dbReference type="Proteomes" id="UP001623232"/>
    </source>
</evidence>
<dbReference type="PANTHER" id="PTHR30055:SF234">
    <property type="entry name" value="HTH-TYPE TRANSCRIPTIONAL REGULATOR BETI"/>
    <property type="match status" value="1"/>
</dbReference>
<dbReference type="PROSITE" id="PS01081">
    <property type="entry name" value="HTH_TETR_1"/>
    <property type="match status" value="1"/>
</dbReference>
<dbReference type="SUPFAM" id="SSF48498">
    <property type="entry name" value="Tetracyclin repressor-like, C-terminal domain"/>
    <property type="match status" value="1"/>
</dbReference>
<keyword evidence="9" id="KW-1185">Reference proteome</keyword>
<dbReference type="InterPro" id="IPR009057">
    <property type="entry name" value="Homeodomain-like_sf"/>
</dbReference>
<feature type="compositionally biased region" description="Basic and acidic residues" evidence="6">
    <location>
        <begin position="1"/>
        <end position="15"/>
    </location>
</feature>
<evidence type="ECO:0000259" key="7">
    <source>
        <dbReference type="PROSITE" id="PS50977"/>
    </source>
</evidence>
<name>A0ABZ2XS42_9RHOB</name>
<dbReference type="PANTHER" id="PTHR30055">
    <property type="entry name" value="HTH-TYPE TRANSCRIPTIONAL REGULATOR RUTR"/>
    <property type="match status" value="1"/>
</dbReference>
<protein>
    <submittedName>
        <fullName evidence="8">TetR family transcriptional regulator C-terminal domain-containing protein</fullName>
    </submittedName>
</protein>
<proteinExistence type="predicted"/>
<feature type="domain" description="HTH tetR-type" evidence="7">
    <location>
        <begin position="22"/>
        <end position="82"/>
    </location>
</feature>
<evidence type="ECO:0000256" key="6">
    <source>
        <dbReference type="SAM" id="MobiDB-lite"/>
    </source>
</evidence>
<accession>A0ABZ2XS42</accession>
<dbReference type="Proteomes" id="UP001623232">
    <property type="component" value="Chromosome"/>
</dbReference>
<dbReference type="Gene3D" id="1.10.357.10">
    <property type="entry name" value="Tetracycline Repressor, domain 2"/>
    <property type="match status" value="1"/>
</dbReference>
<feature type="region of interest" description="Disordered" evidence="6">
    <location>
        <begin position="1"/>
        <end position="24"/>
    </location>
</feature>
<dbReference type="SUPFAM" id="SSF46689">
    <property type="entry name" value="Homeodomain-like"/>
    <property type="match status" value="1"/>
</dbReference>
<keyword evidence="4" id="KW-0804">Transcription</keyword>
<keyword evidence="3 5" id="KW-0238">DNA-binding</keyword>
<sequence>MKTNTKKSDSSDQKRTARRNPKASKETLIRATLDTIAEIGITDTTVSKIIQKAELSRGMIHLHFGGKDQLLVAAVHSTSIEYYQEVDRRVAMAGNNPADIVMAVIEADLSETLLNERSVRIWHAFRGVARTNPEIARYSSTRDRRLRDMIRGAFDTLAEGGDPDEARVLARDATSGTLALLEGMWVDFMSNTDDFSRPVAVSIVCRFLAGLFPSHFENRRQPETP</sequence>
<evidence type="ECO:0000256" key="3">
    <source>
        <dbReference type="ARBA" id="ARBA00023125"/>
    </source>
</evidence>
<gene>
    <name evidence="8" type="ORF">QEZ52_16330</name>
</gene>
<dbReference type="InterPro" id="IPR039538">
    <property type="entry name" value="BetI_C"/>
</dbReference>
<organism evidence="8 9">
    <name type="scientific">Aliisedimentitalea scapharcae</name>
    <dbReference type="NCBI Taxonomy" id="1524259"/>
    <lineage>
        <taxon>Bacteria</taxon>
        <taxon>Pseudomonadati</taxon>
        <taxon>Pseudomonadota</taxon>
        <taxon>Alphaproteobacteria</taxon>
        <taxon>Rhodobacterales</taxon>
        <taxon>Roseobacteraceae</taxon>
        <taxon>Aliisedimentitalea</taxon>
    </lineage>
</organism>
<keyword evidence="1" id="KW-0678">Repressor</keyword>
<evidence type="ECO:0000313" key="8">
    <source>
        <dbReference type="EMBL" id="WZK88157.1"/>
    </source>
</evidence>
<feature type="DNA-binding region" description="H-T-H motif" evidence="5">
    <location>
        <begin position="45"/>
        <end position="64"/>
    </location>
</feature>
<evidence type="ECO:0000256" key="5">
    <source>
        <dbReference type="PROSITE-ProRule" id="PRU00335"/>
    </source>
</evidence>
<dbReference type="InterPro" id="IPR023772">
    <property type="entry name" value="DNA-bd_HTH_TetR-type_CS"/>
</dbReference>
<reference evidence="8 9" key="1">
    <citation type="submission" date="2023-04" db="EMBL/GenBank/DDBJ databases">
        <title>Complete genome sequence of Alisedimentitalea scapharcae.</title>
        <authorList>
            <person name="Rong J.-C."/>
            <person name="Yi M.-L."/>
            <person name="Zhao Q."/>
        </authorList>
    </citation>
    <scope>NUCLEOTIDE SEQUENCE [LARGE SCALE GENOMIC DNA]</scope>
    <source>
        <strain evidence="8 9">KCTC 42119</strain>
    </source>
</reference>
<dbReference type="Pfam" id="PF00440">
    <property type="entry name" value="TetR_N"/>
    <property type="match status" value="1"/>
</dbReference>
<evidence type="ECO:0000256" key="4">
    <source>
        <dbReference type="ARBA" id="ARBA00023163"/>
    </source>
</evidence>
<keyword evidence="2" id="KW-0805">Transcription regulation</keyword>
<evidence type="ECO:0000256" key="2">
    <source>
        <dbReference type="ARBA" id="ARBA00023015"/>
    </source>
</evidence>
<evidence type="ECO:0000256" key="1">
    <source>
        <dbReference type="ARBA" id="ARBA00022491"/>
    </source>
</evidence>
<dbReference type="InterPro" id="IPR001647">
    <property type="entry name" value="HTH_TetR"/>
</dbReference>
<dbReference type="InterPro" id="IPR036271">
    <property type="entry name" value="Tet_transcr_reg_TetR-rel_C_sf"/>
</dbReference>
<dbReference type="RefSeq" id="WP_406645526.1">
    <property type="nucleotide sequence ID" value="NZ_CP123584.1"/>
</dbReference>